<keyword evidence="3" id="KW-0440">LIM domain</keyword>
<proteinExistence type="predicted"/>
<feature type="compositionally biased region" description="Polar residues" evidence="4">
    <location>
        <begin position="121"/>
        <end position="135"/>
    </location>
</feature>
<dbReference type="GO" id="GO:0030036">
    <property type="term" value="P:actin cytoskeleton organization"/>
    <property type="evidence" value="ECO:0007669"/>
    <property type="project" value="TreeGrafter"/>
</dbReference>
<reference evidence="6" key="1">
    <citation type="submission" date="2025-08" db="UniProtKB">
        <authorList>
            <consortium name="Ensembl"/>
        </authorList>
    </citation>
    <scope>IDENTIFICATION</scope>
</reference>
<keyword evidence="3" id="KW-0862">Zinc</keyword>
<dbReference type="GeneTree" id="ENSGT00940000154877"/>
<dbReference type="SUPFAM" id="SSF50156">
    <property type="entry name" value="PDZ domain-like"/>
    <property type="match status" value="1"/>
</dbReference>
<dbReference type="PROSITE" id="PS50106">
    <property type="entry name" value="PDZ"/>
    <property type="match status" value="1"/>
</dbReference>
<evidence type="ECO:0000256" key="2">
    <source>
        <dbReference type="ARBA" id="ARBA00022490"/>
    </source>
</evidence>
<reference evidence="6" key="2">
    <citation type="submission" date="2025-09" db="UniProtKB">
        <authorList>
            <consortium name="Ensembl"/>
        </authorList>
    </citation>
    <scope>IDENTIFICATION</scope>
</reference>
<dbReference type="GO" id="GO:0001725">
    <property type="term" value="C:stress fiber"/>
    <property type="evidence" value="ECO:0007669"/>
    <property type="project" value="TreeGrafter"/>
</dbReference>
<dbReference type="Pfam" id="PF00595">
    <property type="entry name" value="PDZ"/>
    <property type="match status" value="1"/>
</dbReference>
<evidence type="ECO:0000313" key="7">
    <source>
        <dbReference type="Proteomes" id="UP000694406"/>
    </source>
</evidence>
<dbReference type="InterPro" id="IPR036034">
    <property type="entry name" value="PDZ_sf"/>
</dbReference>
<evidence type="ECO:0000313" key="6">
    <source>
        <dbReference type="Ensembl" id="ENSLLTP00000017416.1"/>
    </source>
</evidence>
<name>A0A8C5SJF9_LATLA</name>
<dbReference type="GO" id="GO:0003779">
    <property type="term" value="F:actin binding"/>
    <property type="evidence" value="ECO:0007669"/>
    <property type="project" value="TreeGrafter"/>
</dbReference>
<sequence>MSFGVTLNGSGPWGFRLQGGKDFNMPLTISRITPGSKAAQSQMTQGDMVIAIDGVNTDGMTHLEAQNLIKSANYNLNLTLQKSKRPVPMQTSIPRIDSPMPVIPHQKDSVSEVSGDRGSFSPLNSTSVGPKNSMLASNGAHSGYLSRQETSLSQSSSFLMSASFRSSMSSSHSVTPDLSPAKSDLGSKTGTVFTDGNKAKAQLSPARQYNNPIGLYSAETLKEMAEMHKLSLTRRASEGGLLRG</sequence>
<dbReference type="GO" id="GO:0007507">
    <property type="term" value="P:heart development"/>
    <property type="evidence" value="ECO:0007669"/>
    <property type="project" value="TreeGrafter"/>
</dbReference>
<dbReference type="GO" id="GO:0051371">
    <property type="term" value="F:muscle alpha-actinin binding"/>
    <property type="evidence" value="ECO:0007669"/>
    <property type="project" value="TreeGrafter"/>
</dbReference>
<dbReference type="Gene3D" id="2.30.42.10">
    <property type="match status" value="1"/>
</dbReference>
<feature type="domain" description="PDZ" evidence="5">
    <location>
        <begin position="1"/>
        <end position="84"/>
    </location>
</feature>
<keyword evidence="3" id="KW-0479">Metal-binding</keyword>
<dbReference type="SMART" id="SM00228">
    <property type="entry name" value="PDZ"/>
    <property type="match status" value="1"/>
</dbReference>
<dbReference type="GO" id="GO:0030018">
    <property type="term" value="C:Z disc"/>
    <property type="evidence" value="ECO:0007669"/>
    <property type="project" value="UniProtKB-SubCell"/>
</dbReference>
<feature type="region of interest" description="Disordered" evidence="4">
    <location>
        <begin position="92"/>
        <end position="135"/>
    </location>
</feature>
<evidence type="ECO:0000256" key="4">
    <source>
        <dbReference type="SAM" id="MobiDB-lite"/>
    </source>
</evidence>
<accession>A0A8C5SJF9</accession>
<dbReference type="InterPro" id="IPR050604">
    <property type="entry name" value="PDZ-LIM_domain"/>
</dbReference>
<dbReference type="InterPro" id="IPR001478">
    <property type="entry name" value="PDZ"/>
</dbReference>
<dbReference type="InterPro" id="IPR006643">
    <property type="entry name" value="Zasp-like_motif"/>
</dbReference>
<dbReference type="FunFam" id="2.30.42.10:FF:000019">
    <property type="entry name" value="LIM domain binding 3 isoform 1"/>
    <property type="match status" value="1"/>
</dbReference>
<dbReference type="CDD" id="cd06753">
    <property type="entry name" value="PDZ_PDLIM-like"/>
    <property type="match status" value="1"/>
</dbReference>
<dbReference type="Proteomes" id="UP000694406">
    <property type="component" value="Unplaced"/>
</dbReference>
<keyword evidence="2" id="KW-0963">Cytoplasm</keyword>
<dbReference type="AlphaFoldDB" id="A0A8C5SJF9"/>
<evidence type="ECO:0000256" key="3">
    <source>
        <dbReference type="ARBA" id="ARBA00023038"/>
    </source>
</evidence>
<dbReference type="GO" id="GO:0005912">
    <property type="term" value="C:adherens junction"/>
    <property type="evidence" value="ECO:0007669"/>
    <property type="project" value="TreeGrafter"/>
</dbReference>
<dbReference type="SMART" id="SM00735">
    <property type="entry name" value="ZM"/>
    <property type="match status" value="1"/>
</dbReference>
<keyword evidence="7" id="KW-1185">Reference proteome</keyword>
<dbReference type="Ensembl" id="ENSLLTT00000018066.1">
    <property type="protein sequence ID" value="ENSLLTP00000017416.1"/>
    <property type="gene ID" value="ENSLLTG00000013193.1"/>
</dbReference>
<dbReference type="PANTHER" id="PTHR24214">
    <property type="entry name" value="PDZ AND LIM DOMAIN PROTEIN ZASP"/>
    <property type="match status" value="1"/>
</dbReference>
<dbReference type="GO" id="GO:0061061">
    <property type="term" value="P:muscle structure development"/>
    <property type="evidence" value="ECO:0007669"/>
    <property type="project" value="TreeGrafter"/>
</dbReference>
<evidence type="ECO:0000259" key="5">
    <source>
        <dbReference type="PROSITE" id="PS50106"/>
    </source>
</evidence>
<evidence type="ECO:0000256" key="1">
    <source>
        <dbReference type="ARBA" id="ARBA00004216"/>
    </source>
</evidence>
<protein>
    <submittedName>
        <fullName evidence="6">LIM domain binding 3</fullName>
    </submittedName>
</protein>
<dbReference type="PANTHER" id="PTHR24214:SF9">
    <property type="entry name" value="LIM DOMAIN-BINDING PROTEIN 3"/>
    <property type="match status" value="1"/>
</dbReference>
<comment type="subcellular location">
    <subcellularLocation>
        <location evidence="1">Cytoplasm</location>
        <location evidence="1">Myofibril</location>
        <location evidence="1">Sarcomere</location>
        <location evidence="1">Z line</location>
    </subcellularLocation>
</comment>
<feature type="region of interest" description="Disordered" evidence="4">
    <location>
        <begin position="169"/>
        <end position="205"/>
    </location>
</feature>
<organism evidence="6 7">
    <name type="scientific">Laticauda laticaudata</name>
    <name type="common">Blue-ringed sea krait</name>
    <name type="synonym">Blue-lipped sea krait</name>
    <dbReference type="NCBI Taxonomy" id="8630"/>
    <lineage>
        <taxon>Eukaryota</taxon>
        <taxon>Metazoa</taxon>
        <taxon>Chordata</taxon>
        <taxon>Craniata</taxon>
        <taxon>Vertebrata</taxon>
        <taxon>Euteleostomi</taxon>
        <taxon>Lepidosauria</taxon>
        <taxon>Squamata</taxon>
        <taxon>Bifurcata</taxon>
        <taxon>Unidentata</taxon>
        <taxon>Episquamata</taxon>
        <taxon>Toxicofera</taxon>
        <taxon>Serpentes</taxon>
        <taxon>Colubroidea</taxon>
        <taxon>Elapidae</taxon>
        <taxon>Laticaudinae</taxon>
        <taxon>Laticauda</taxon>
    </lineage>
</organism>
<dbReference type="GO" id="GO:0031941">
    <property type="term" value="C:filamentous actin"/>
    <property type="evidence" value="ECO:0007669"/>
    <property type="project" value="TreeGrafter"/>
</dbReference>